<reference evidence="2" key="1">
    <citation type="submission" date="2016-04" db="EMBL/GenBank/DDBJ databases">
        <authorList>
            <person name="Chen L."/>
            <person name="Zhuang W."/>
            <person name="Wang G."/>
        </authorList>
    </citation>
    <scope>NUCLEOTIDE SEQUENCE [LARGE SCALE GENOMIC DNA]</scope>
    <source>
        <strain evidence="2">208</strain>
    </source>
</reference>
<gene>
    <name evidence="1" type="ORF">A4R26_23670</name>
</gene>
<evidence type="ECO:0000313" key="1">
    <source>
        <dbReference type="EMBL" id="OQP57906.1"/>
    </source>
</evidence>
<sequence>MADNEQDESALLDLCVEFLNNIGIETTYRRISNKSFLPGLLINNGTIIIDKETLEHPGDILHEAGHIAVVPAIDRPRLSERNIPGRKDRESEEIMAIAWSYAACIHLGIDPFFVFHEQGYRGGRDYITDSCRLKSYIGLSMLERIGLTVNEKNARRLNISSYPHMTKWLRA</sequence>
<proteinExistence type="predicted"/>
<evidence type="ECO:0000313" key="2">
    <source>
        <dbReference type="Proteomes" id="UP000192276"/>
    </source>
</evidence>
<dbReference type="Proteomes" id="UP000192276">
    <property type="component" value="Unassembled WGS sequence"/>
</dbReference>
<accession>A0A1V9FI67</accession>
<organism evidence="1 2">
    <name type="scientific">Niastella populi</name>
    <dbReference type="NCBI Taxonomy" id="550983"/>
    <lineage>
        <taxon>Bacteria</taxon>
        <taxon>Pseudomonadati</taxon>
        <taxon>Bacteroidota</taxon>
        <taxon>Chitinophagia</taxon>
        <taxon>Chitinophagales</taxon>
        <taxon>Chitinophagaceae</taxon>
        <taxon>Niastella</taxon>
    </lineage>
</organism>
<dbReference type="OrthoDB" id="1441538at2"/>
<dbReference type="EMBL" id="LWBP01000190">
    <property type="protein sequence ID" value="OQP57906.1"/>
    <property type="molecule type" value="Genomic_DNA"/>
</dbReference>
<protein>
    <recommendedName>
        <fullName evidence="3">IrrE N-terminal-like domain-containing protein</fullName>
    </recommendedName>
</protein>
<dbReference type="RefSeq" id="WP_081166901.1">
    <property type="nucleotide sequence ID" value="NZ_LWBP01000190.1"/>
</dbReference>
<dbReference type="AlphaFoldDB" id="A0A1V9FI67"/>
<keyword evidence="2" id="KW-1185">Reference proteome</keyword>
<comment type="caution">
    <text evidence="1">The sequence shown here is derived from an EMBL/GenBank/DDBJ whole genome shotgun (WGS) entry which is preliminary data.</text>
</comment>
<name>A0A1V9FI67_9BACT</name>
<evidence type="ECO:0008006" key="3">
    <source>
        <dbReference type="Google" id="ProtNLM"/>
    </source>
</evidence>
<dbReference type="STRING" id="550983.A4R26_23670"/>